<evidence type="ECO:0000313" key="1">
    <source>
        <dbReference type="EMBL" id="OBU09863.1"/>
    </source>
</evidence>
<proteinExistence type="predicted"/>
<dbReference type="RefSeq" id="WP_067422530.1">
    <property type="nucleotide sequence ID" value="NZ_LZEX01000007.1"/>
</dbReference>
<evidence type="ECO:0008006" key="3">
    <source>
        <dbReference type="Google" id="ProtNLM"/>
    </source>
</evidence>
<protein>
    <recommendedName>
        <fullName evidence="3">DUF2612 domain-containing protein</fullName>
    </recommendedName>
</protein>
<dbReference type="AlphaFoldDB" id="A0A1B8HKU9"/>
<reference evidence="1 2" key="1">
    <citation type="submission" date="2016-06" db="EMBL/GenBank/DDBJ databases">
        <authorList>
            <person name="Kjaerup R.B."/>
            <person name="Dalgaard T.S."/>
            <person name="Juul-Madsen H.R."/>
        </authorList>
    </citation>
    <scope>NUCLEOTIDE SEQUENCE [LARGE SCALE GENOMIC DNA]</scope>
    <source>
        <strain evidence="1 2">GCSL-Mp3</strain>
    </source>
</reference>
<comment type="caution">
    <text evidence="1">The sequence shown here is derived from an EMBL/GenBank/DDBJ whole genome shotgun (WGS) entry which is preliminary data.</text>
</comment>
<dbReference type="EMBL" id="LZEX01000007">
    <property type="protein sequence ID" value="OBU09863.1"/>
    <property type="molecule type" value="Genomic_DNA"/>
</dbReference>
<dbReference type="Proteomes" id="UP000092247">
    <property type="component" value="Unassembled WGS sequence"/>
</dbReference>
<dbReference type="Pfam" id="PF11041">
    <property type="entry name" value="Phage_Wedge1"/>
    <property type="match status" value="1"/>
</dbReference>
<gene>
    <name evidence="1" type="ORF">AYY17_17865</name>
</gene>
<accession>A0A1B8HKU9</accession>
<organism evidence="1 2">
    <name type="scientific">Morganella psychrotolerans</name>
    <dbReference type="NCBI Taxonomy" id="368603"/>
    <lineage>
        <taxon>Bacteria</taxon>
        <taxon>Pseudomonadati</taxon>
        <taxon>Pseudomonadota</taxon>
        <taxon>Gammaproteobacteria</taxon>
        <taxon>Enterobacterales</taxon>
        <taxon>Morganellaceae</taxon>
        <taxon>Morganella</taxon>
    </lineage>
</organism>
<evidence type="ECO:0000313" key="2">
    <source>
        <dbReference type="Proteomes" id="UP000092247"/>
    </source>
</evidence>
<dbReference type="InterPro" id="IPR021283">
    <property type="entry name" value="Phage_Wedge1"/>
</dbReference>
<sequence length="218" mass="24647">MRDYLSLITSQHRPADKFVSHINLITKSLSEITRFSLDLNKYFSLDDAIGVQLDVVGEWVGISRYVSTPITGVYFSPDAESIGFDEGMWKREFDADSGFTELDDETYRTIIRVKIKANHWDGTSESLVEIYRSLLPGKDTRIFFIDNMNMTMDVFITGSVVDEVTKSIIKQGYLGVKPEGVRVNQYYINSVPKSPIFGFDISNDYIAGFDNGGFAVEL</sequence>
<name>A0A1B8HKU9_9GAMM</name>